<protein>
    <submittedName>
        <fullName evidence="3">Secreted protein</fullName>
    </submittedName>
</protein>
<dbReference type="EMBL" id="UYRT01077949">
    <property type="protein sequence ID" value="VDN17363.1"/>
    <property type="molecule type" value="Genomic_DNA"/>
</dbReference>
<reference evidence="3" key="1">
    <citation type="submission" date="2016-06" db="UniProtKB">
        <authorList>
            <consortium name="WormBaseParasite"/>
        </authorList>
    </citation>
    <scope>IDENTIFICATION</scope>
</reference>
<reference evidence="1 2" key="2">
    <citation type="submission" date="2018-11" db="EMBL/GenBank/DDBJ databases">
        <authorList>
            <consortium name="Pathogen Informatics"/>
        </authorList>
    </citation>
    <scope>NUCLEOTIDE SEQUENCE [LARGE SCALE GENOMIC DNA]</scope>
</reference>
<evidence type="ECO:0000313" key="1">
    <source>
        <dbReference type="EMBL" id="VDN17363.1"/>
    </source>
</evidence>
<dbReference type="Proteomes" id="UP000271098">
    <property type="component" value="Unassembled WGS sequence"/>
</dbReference>
<accession>A0A183DNT5</accession>
<name>A0A183DNT5_9BILA</name>
<proteinExistence type="predicted"/>
<dbReference type="WBParaSite" id="GPUH_0001038901-mRNA-1">
    <property type="protein sequence ID" value="GPUH_0001038901-mRNA-1"/>
    <property type="gene ID" value="GPUH_0001038901"/>
</dbReference>
<keyword evidence="2" id="KW-1185">Reference proteome</keyword>
<dbReference type="AlphaFoldDB" id="A0A183DNT5"/>
<organism evidence="3">
    <name type="scientific">Gongylonema pulchrum</name>
    <dbReference type="NCBI Taxonomy" id="637853"/>
    <lineage>
        <taxon>Eukaryota</taxon>
        <taxon>Metazoa</taxon>
        <taxon>Ecdysozoa</taxon>
        <taxon>Nematoda</taxon>
        <taxon>Chromadorea</taxon>
        <taxon>Rhabditida</taxon>
        <taxon>Spirurina</taxon>
        <taxon>Spiruromorpha</taxon>
        <taxon>Spiruroidea</taxon>
        <taxon>Gongylonematidae</taxon>
        <taxon>Gongylonema</taxon>
    </lineage>
</organism>
<sequence length="90" mass="9523">MFRLNVIVGCVLRVSSCIVGCVLRVVFNVIVPCLQYSGSVAFSVSRGLASKGPAQQCGAAIQLSTLCSQRLSLQSPNLIPSPQRSLVNLC</sequence>
<evidence type="ECO:0000313" key="2">
    <source>
        <dbReference type="Proteomes" id="UP000271098"/>
    </source>
</evidence>
<evidence type="ECO:0000313" key="3">
    <source>
        <dbReference type="WBParaSite" id="GPUH_0001038901-mRNA-1"/>
    </source>
</evidence>
<gene>
    <name evidence="1" type="ORF">GPUH_LOCUS10376</name>
</gene>